<keyword evidence="3" id="KW-1185">Reference proteome</keyword>
<protein>
    <submittedName>
        <fullName evidence="2">Acetyltransferase</fullName>
    </submittedName>
</protein>
<feature type="domain" description="N-acetyltransferase" evidence="1">
    <location>
        <begin position="9"/>
        <end position="171"/>
    </location>
</feature>
<gene>
    <name evidence="2" type="ORF">ETSY2_00575</name>
</gene>
<sequence>MVILETERLLLRHFYRFDDQAMNRVFGDAEVMRYGDGVQTEAWVRAWLQNCLEHDYPKWGFGPWAVVEKQRREVIGYCGLFYFPDVNGRPEIEIGYRLARAFWGKGYATEAVLAVRDYGFNVLCLPRLIAMIDPGNVASIRVAEKAGMHYEDEVMFEGYTHPDRVYVIARPGR</sequence>
<dbReference type="EMBL" id="AZHX01000019">
    <property type="protein sequence ID" value="ETX09251.1"/>
    <property type="molecule type" value="Genomic_DNA"/>
</dbReference>
<dbReference type="InterPro" id="IPR016181">
    <property type="entry name" value="Acyl_CoA_acyltransferase"/>
</dbReference>
<dbReference type="HOGENOM" id="CLU_013985_3_1_7"/>
<accession>W4MH36</accession>
<comment type="caution">
    <text evidence="2">The sequence shown here is derived from an EMBL/GenBank/DDBJ whole genome shotgun (WGS) entry which is preliminary data.</text>
</comment>
<dbReference type="SUPFAM" id="SSF55729">
    <property type="entry name" value="Acyl-CoA N-acyltransferases (Nat)"/>
    <property type="match status" value="1"/>
</dbReference>
<reference evidence="2 3" key="1">
    <citation type="journal article" date="2014" name="Nature">
        <title>An environmental bacterial taxon with a large and distinct metabolic repertoire.</title>
        <authorList>
            <person name="Wilson M.C."/>
            <person name="Mori T."/>
            <person name="Ruckert C."/>
            <person name="Uria A.R."/>
            <person name="Helf M.J."/>
            <person name="Takada K."/>
            <person name="Gernert C."/>
            <person name="Steffens U.A."/>
            <person name="Heycke N."/>
            <person name="Schmitt S."/>
            <person name="Rinke C."/>
            <person name="Helfrich E.J."/>
            <person name="Brachmann A.O."/>
            <person name="Gurgui C."/>
            <person name="Wakimoto T."/>
            <person name="Kracht M."/>
            <person name="Crusemann M."/>
            <person name="Hentschel U."/>
            <person name="Abe I."/>
            <person name="Matsunaga S."/>
            <person name="Kalinowski J."/>
            <person name="Takeyama H."/>
            <person name="Piel J."/>
        </authorList>
    </citation>
    <scope>NUCLEOTIDE SEQUENCE [LARGE SCALE GENOMIC DNA]</scope>
    <source>
        <strain evidence="3">TSY2</strain>
    </source>
</reference>
<dbReference type="AlphaFoldDB" id="W4MH36"/>
<dbReference type="Proteomes" id="UP000019140">
    <property type="component" value="Unassembled WGS sequence"/>
</dbReference>
<evidence type="ECO:0000313" key="2">
    <source>
        <dbReference type="EMBL" id="ETX09251.1"/>
    </source>
</evidence>
<dbReference type="GO" id="GO:0016747">
    <property type="term" value="F:acyltransferase activity, transferring groups other than amino-acyl groups"/>
    <property type="evidence" value="ECO:0007669"/>
    <property type="project" value="InterPro"/>
</dbReference>
<proteinExistence type="predicted"/>
<dbReference type="InterPro" id="IPR051531">
    <property type="entry name" value="N-acetyltransferase"/>
</dbReference>
<dbReference type="PROSITE" id="PS51186">
    <property type="entry name" value="GNAT"/>
    <property type="match status" value="1"/>
</dbReference>
<dbReference type="Gene3D" id="3.40.630.30">
    <property type="match status" value="1"/>
</dbReference>
<dbReference type="InterPro" id="IPR000182">
    <property type="entry name" value="GNAT_dom"/>
</dbReference>
<dbReference type="Pfam" id="PF13302">
    <property type="entry name" value="Acetyltransf_3"/>
    <property type="match status" value="1"/>
</dbReference>
<dbReference type="PANTHER" id="PTHR43792:SF1">
    <property type="entry name" value="N-ACETYLTRANSFERASE DOMAIN-CONTAINING PROTEIN"/>
    <property type="match status" value="1"/>
</dbReference>
<name>W4MH36_9BACT</name>
<evidence type="ECO:0000259" key="1">
    <source>
        <dbReference type="PROSITE" id="PS51186"/>
    </source>
</evidence>
<organism evidence="2 3">
    <name type="scientific">Candidatus Entotheonella gemina</name>
    <dbReference type="NCBI Taxonomy" id="1429439"/>
    <lineage>
        <taxon>Bacteria</taxon>
        <taxon>Pseudomonadati</taxon>
        <taxon>Nitrospinota/Tectimicrobiota group</taxon>
        <taxon>Candidatus Tectimicrobiota</taxon>
        <taxon>Candidatus Entotheonellia</taxon>
        <taxon>Candidatus Entotheonellales</taxon>
        <taxon>Candidatus Entotheonellaceae</taxon>
        <taxon>Candidatus Entotheonella</taxon>
    </lineage>
</organism>
<evidence type="ECO:0000313" key="3">
    <source>
        <dbReference type="Proteomes" id="UP000019140"/>
    </source>
</evidence>
<dbReference type="PANTHER" id="PTHR43792">
    <property type="entry name" value="GNAT FAMILY, PUTATIVE (AFU_ORTHOLOGUE AFUA_3G00765)-RELATED-RELATED"/>
    <property type="match status" value="1"/>
</dbReference>